<dbReference type="EMBL" id="SRLO01000260">
    <property type="protein sequence ID" value="TNN64014.1"/>
    <property type="molecule type" value="Genomic_DNA"/>
</dbReference>
<organism evidence="1 2">
    <name type="scientific">Liparis tanakae</name>
    <name type="common">Tanaka's snailfish</name>
    <dbReference type="NCBI Taxonomy" id="230148"/>
    <lineage>
        <taxon>Eukaryota</taxon>
        <taxon>Metazoa</taxon>
        <taxon>Chordata</taxon>
        <taxon>Craniata</taxon>
        <taxon>Vertebrata</taxon>
        <taxon>Euteleostomi</taxon>
        <taxon>Actinopterygii</taxon>
        <taxon>Neopterygii</taxon>
        <taxon>Teleostei</taxon>
        <taxon>Neoteleostei</taxon>
        <taxon>Acanthomorphata</taxon>
        <taxon>Eupercaria</taxon>
        <taxon>Perciformes</taxon>
        <taxon>Cottioidei</taxon>
        <taxon>Cottales</taxon>
        <taxon>Liparidae</taxon>
        <taxon>Liparis</taxon>
    </lineage>
</organism>
<dbReference type="AlphaFoldDB" id="A0A4Z2HGG6"/>
<dbReference type="Proteomes" id="UP000314294">
    <property type="component" value="Unassembled WGS sequence"/>
</dbReference>
<protein>
    <submittedName>
        <fullName evidence="1">Uncharacterized protein</fullName>
    </submittedName>
</protein>
<keyword evidence="2" id="KW-1185">Reference proteome</keyword>
<evidence type="ECO:0000313" key="2">
    <source>
        <dbReference type="Proteomes" id="UP000314294"/>
    </source>
</evidence>
<evidence type="ECO:0000313" key="1">
    <source>
        <dbReference type="EMBL" id="TNN64014.1"/>
    </source>
</evidence>
<sequence length="120" mass="12903">MSTCSAVEGRSFTALSLAGGPWSMHSGHHTGISTGGCEEKERLVICYHVHVATCRRNPSGRMPAARLSSCSVLEAVTRRASDAQSVRLKKKARWSDAAIGWRTPGPCALAMDCSHYQGSR</sequence>
<comment type="caution">
    <text evidence="1">The sequence shown here is derived from an EMBL/GenBank/DDBJ whole genome shotgun (WGS) entry which is preliminary data.</text>
</comment>
<name>A0A4Z2HGG6_9TELE</name>
<gene>
    <name evidence="1" type="ORF">EYF80_025737</name>
</gene>
<reference evidence="1 2" key="1">
    <citation type="submission" date="2019-03" db="EMBL/GenBank/DDBJ databases">
        <title>First draft genome of Liparis tanakae, snailfish: a comprehensive survey of snailfish specific genes.</title>
        <authorList>
            <person name="Kim W."/>
            <person name="Song I."/>
            <person name="Jeong J.-H."/>
            <person name="Kim D."/>
            <person name="Kim S."/>
            <person name="Ryu S."/>
            <person name="Song J.Y."/>
            <person name="Lee S.K."/>
        </authorList>
    </citation>
    <scope>NUCLEOTIDE SEQUENCE [LARGE SCALE GENOMIC DNA]</scope>
    <source>
        <tissue evidence="1">Muscle</tissue>
    </source>
</reference>
<proteinExistence type="predicted"/>
<accession>A0A4Z2HGG6</accession>